<dbReference type="AlphaFoldDB" id="A0A1X6PHW4"/>
<evidence type="ECO:0000313" key="1">
    <source>
        <dbReference type="EMBL" id="OSX80417.1"/>
    </source>
</evidence>
<name>A0A1X6PHW4_PORUM</name>
<accession>A0A1X6PHW4</accession>
<keyword evidence="2" id="KW-1185">Reference proteome</keyword>
<sequence>MTSSAAAHSAVTDRLTAAAAARLETWLAGDVHSVILHAVGDLHVYSLPAFKVLRLATLIKRMWPRYPTSNSQRLAPTATRATVLATYLAGLLDLVAAVAYPPPTAAGWLAHRATLPPLRAFATDSPTPATSTLHERLLLAASSTVPVLLAAPPTAPVLPTPVALPASVVPLP</sequence>
<proteinExistence type="predicted"/>
<dbReference type="Proteomes" id="UP000218209">
    <property type="component" value="Unassembled WGS sequence"/>
</dbReference>
<organism evidence="1 2">
    <name type="scientific">Porphyra umbilicalis</name>
    <name type="common">Purple laver</name>
    <name type="synonym">Red alga</name>
    <dbReference type="NCBI Taxonomy" id="2786"/>
    <lineage>
        <taxon>Eukaryota</taxon>
        <taxon>Rhodophyta</taxon>
        <taxon>Bangiophyceae</taxon>
        <taxon>Bangiales</taxon>
        <taxon>Bangiaceae</taxon>
        <taxon>Porphyra</taxon>
    </lineage>
</organism>
<gene>
    <name evidence="1" type="ORF">BU14_0052s0033</name>
</gene>
<protein>
    <submittedName>
        <fullName evidence="1">Uncharacterized protein</fullName>
    </submittedName>
</protein>
<reference evidence="1 2" key="1">
    <citation type="submission" date="2017-03" db="EMBL/GenBank/DDBJ databases">
        <title>WGS assembly of Porphyra umbilicalis.</title>
        <authorList>
            <person name="Brawley S.H."/>
            <person name="Blouin N.A."/>
            <person name="Ficko-Blean E."/>
            <person name="Wheeler G.L."/>
            <person name="Lohr M."/>
            <person name="Goodson H.V."/>
            <person name="Jenkins J.W."/>
            <person name="Blaby-Haas C.E."/>
            <person name="Helliwell K.E."/>
            <person name="Chan C."/>
            <person name="Marriage T."/>
            <person name="Bhattacharya D."/>
            <person name="Klein A.S."/>
            <person name="Badis Y."/>
            <person name="Brodie J."/>
            <person name="Cao Y."/>
            <person name="Collen J."/>
            <person name="Dittami S.M."/>
            <person name="Gachon C.M."/>
            <person name="Green B.R."/>
            <person name="Karpowicz S."/>
            <person name="Kim J.W."/>
            <person name="Kudahl U."/>
            <person name="Lin S."/>
            <person name="Michel G."/>
            <person name="Mittag M."/>
            <person name="Olson B.J."/>
            <person name="Pangilinan J."/>
            <person name="Peng Y."/>
            <person name="Qiu H."/>
            <person name="Shu S."/>
            <person name="Singer J.T."/>
            <person name="Smith A.G."/>
            <person name="Sprecher B.N."/>
            <person name="Wagner V."/>
            <person name="Wang W."/>
            <person name="Wang Z.-Y."/>
            <person name="Yan J."/>
            <person name="Yarish C."/>
            <person name="Zoeuner-Riek S."/>
            <person name="Zhuang Y."/>
            <person name="Zou Y."/>
            <person name="Lindquist E.A."/>
            <person name="Grimwood J."/>
            <person name="Barry K."/>
            <person name="Rokhsar D.S."/>
            <person name="Schmutz J."/>
            <person name="Stiller J.W."/>
            <person name="Grossman A.R."/>
            <person name="Prochnik S.E."/>
        </authorList>
    </citation>
    <scope>NUCLEOTIDE SEQUENCE [LARGE SCALE GENOMIC DNA]</scope>
    <source>
        <strain evidence="1">4086291</strain>
    </source>
</reference>
<dbReference type="EMBL" id="KV918775">
    <property type="protein sequence ID" value="OSX80417.1"/>
    <property type="molecule type" value="Genomic_DNA"/>
</dbReference>
<evidence type="ECO:0000313" key="2">
    <source>
        <dbReference type="Proteomes" id="UP000218209"/>
    </source>
</evidence>